<organism evidence="8 9">
    <name type="scientific">Candidatus Xenolissoclinum pacificiensis L6</name>
    <dbReference type="NCBI Taxonomy" id="1401685"/>
    <lineage>
        <taxon>Bacteria</taxon>
        <taxon>Pseudomonadati</taxon>
        <taxon>Pseudomonadota</taxon>
        <taxon>Alphaproteobacteria</taxon>
        <taxon>Rickettsiales</taxon>
        <taxon>Anaplasmataceae</taxon>
        <taxon>Candidatus Xenolissoclinum</taxon>
    </lineage>
</organism>
<dbReference type="EC" id="2.1.2.2" evidence="6"/>
<dbReference type="GO" id="GO:0005737">
    <property type="term" value="C:cytoplasm"/>
    <property type="evidence" value="ECO:0007669"/>
    <property type="project" value="TreeGrafter"/>
</dbReference>
<dbReference type="HAMAP" id="MF_01930">
    <property type="entry name" value="PurN"/>
    <property type="match status" value="1"/>
</dbReference>
<keyword evidence="2 6" id="KW-0808">Transferase</keyword>
<dbReference type="PANTHER" id="PTHR43369:SF2">
    <property type="entry name" value="PHOSPHORIBOSYLGLYCINAMIDE FORMYLTRANSFERASE"/>
    <property type="match status" value="1"/>
</dbReference>
<feature type="domain" description="Formyl transferase N-terminal" evidence="7">
    <location>
        <begin position="3"/>
        <end position="188"/>
    </location>
</feature>
<keyword evidence="9" id="KW-1185">Reference proteome</keyword>
<dbReference type="Proteomes" id="UP000018951">
    <property type="component" value="Unassembled WGS sequence"/>
</dbReference>
<dbReference type="UniPathway" id="UPA00074">
    <property type="reaction ID" value="UER00126"/>
</dbReference>
<dbReference type="GO" id="GO:0004644">
    <property type="term" value="F:phosphoribosylglycinamide formyltransferase activity"/>
    <property type="evidence" value="ECO:0007669"/>
    <property type="project" value="UniProtKB-UniRule"/>
</dbReference>
<evidence type="ECO:0000256" key="5">
    <source>
        <dbReference type="ARBA" id="ARBA00047664"/>
    </source>
</evidence>
<evidence type="ECO:0000313" key="8">
    <source>
        <dbReference type="EMBL" id="ETO91087.1"/>
    </source>
</evidence>
<evidence type="ECO:0000256" key="2">
    <source>
        <dbReference type="ARBA" id="ARBA00022679"/>
    </source>
</evidence>
<evidence type="ECO:0000256" key="3">
    <source>
        <dbReference type="ARBA" id="ARBA00022755"/>
    </source>
</evidence>
<feature type="active site" description="Proton donor" evidence="6">
    <location>
        <position position="115"/>
    </location>
</feature>
<dbReference type="InterPro" id="IPR001555">
    <property type="entry name" value="GART_AS"/>
</dbReference>
<dbReference type="NCBIfam" id="TIGR00639">
    <property type="entry name" value="PurN"/>
    <property type="match status" value="1"/>
</dbReference>
<dbReference type="CDD" id="cd08645">
    <property type="entry name" value="FMT_core_GART"/>
    <property type="match status" value="1"/>
</dbReference>
<keyword evidence="3 6" id="KW-0658">Purine biosynthesis</keyword>
<feature type="binding site" evidence="6">
    <location>
        <position position="113"/>
    </location>
    <ligand>
        <name>(6R)-10-formyltetrahydrofolate</name>
        <dbReference type="ChEBI" id="CHEBI:195366"/>
    </ligand>
</feature>
<feature type="site" description="Raises pKa of active site His" evidence="6">
    <location>
        <position position="151"/>
    </location>
</feature>
<comment type="catalytic activity">
    <reaction evidence="5 6">
        <text>N(1)-(5-phospho-beta-D-ribosyl)glycinamide + (6R)-10-formyltetrahydrofolate = N(2)-formyl-N(1)-(5-phospho-beta-D-ribosyl)glycinamide + (6S)-5,6,7,8-tetrahydrofolate + H(+)</text>
        <dbReference type="Rhea" id="RHEA:15053"/>
        <dbReference type="ChEBI" id="CHEBI:15378"/>
        <dbReference type="ChEBI" id="CHEBI:57453"/>
        <dbReference type="ChEBI" id="CHEBI:143788"/>
        <dbReference type="ChEBI" id="CHEBI:147286"/>
        <dbReference type="ChEBI" id="CHEBI:195366"/>
        <dbReference type="EC" id="2.1.2.2"/>
    </reaction>
</comment>
<evidence type="ECO:0000259" key="7">
    <source>
        <dbReference type="Pfam" id="PF00551"/>
    </source>
</evidence>
<dbReference type="AlphaFoldDB" id="W2V0A8"/>
<comment type="caution">
    <text evidence="8">The sequence shown here is derived from an EMBL/GenBank/DDBJ whole genome shotgun (WGS) entry which is preliminary data.</text>
</comment>
<feature type="binding site" evidence="6">
    <location>
        <begin position="96"/>
        <end position="99"/>
    </location>
    <ligand>
        <name>(6R)-10-formyltetrahydrofolate</name>
        <dbReference type="ChEBI" id="CHEBI:195366"/>
    </ligand>
</feature>
<dbReference type="PROSITE" id="PS00373">
    <property type="entry name" value="GART"/>
    <property type="match status" value="1"/>
</dbReference>
<evidence type="ECO:0000313" key="9">
    <source>
        <dbReference type="Proteomes" id="UP000018951"/>
    </source>
</evidence>
<feature type="binding site" evidence="6">
    <location>
        <begin position="12"/>
        <end position="14"/>
    </location>
    <ligand>
        <name>N(1)-(5-phospho-beta-D-ribosyl)glycinamide</name>
        <dbReference type="ChEBI" id="CHEBI:143788"/>
    </ligand>
</feature>
<gene>
    <name evidence="6 8" type="primary">purN</name>
    <name evidence="8" type="ORF">P857_162</name>
</gene>
<dbReference type="PANTHER" id="PTHR43369">
    <property type="entry name" value="PHOSPHORIBOSYLGLYCINAMIDE FORMYLTRANSFERASE"/>
    <property type="match status" value="1"/>
</dbReference>
<feature type="binding site" evidence="6">
    <location>
        <position position="71"/>
    </location>
    <ligand>
        <name>(6R)-10-formyltetrahydrofolate</name>
        <dbReference type="ChEBI" id="CHEBI:195366"/>
    </ligand>
</feature>
<dbReference type="SUPFAM" id="SSF53328">
    <property type="entry name" value="Formyltransferase"/>
    <property type="match status" value="1"/>
</dbReference>
<protein>
    <recommendedName>
        <fullName evidence="6">Phosphoribosylglycinamide formyltransferase</fullName>
        <ecNumber evidence="6">2.1.2.2</ecNumber>
    </recommendedName>
    <alternativeName>
        <fullName evidence="6">5'-phosphoribosylglycinamide transformylase</fullName>
    </alternativeName>
    <alternativeName>
        <fullName evidence="6">GAR transformylase</fullName>
        <shortName evidence="6">GART</shortName>
    </alternativeName>
</protein>
<evidence type="ECO:0000256" key="1">
    <source>
        <dbReference type="ARBA" id="ARBA00005054"/>
    </source>
</evidence>
<name>W2V0A8_9RICK</name>
<dbReference type="EMBL" id="AXCJ01000009">
    <property type="protein sequence ID" value="ETO91087.1"/>
    <property type="molecule type" value="Genomic_DNA"/>
</dbReference>
<dbReference type="STRING" id="1401685.P857_162"/>
<comment type="similarity">
    <text evidence="4 6">Belongs to the GART family.</text>
</comment>
<proteinExistence type="inferred from homology"/>
<accession>W2V0A8</accession>
<dbReference type="PATRIC" id="fig|1401685.3.peg.985"/>
<dbReference type="Pfam" id="PF00551">
    <property type="entry name" value="Formyl_trans_N"/>
    <property type="match status" value="1"/>
</dbReference>
<comment type="pathway">
    <text evidence="1 6">Purine metabolism; IMP biosynthesis via de novo pathway; N(2)-formyl-N(1)-(5-phospho-D-ribosyl)glycinamide from N(1)-(5-phospho-D-ribosyl)glycinamide (10-formyl THF route): step 1/1.</text>
</comment>
<dbReference type="InterPro" id="IPR036477">
    <property type="entry name" value="Formyl_transf_N_sf"/>
</dbReference>
<dbReference type="Gene3D" id="3.40.50.170">
    <property type="entry name" value="Formyl transferase, N-terminal domain"/>
    <property type="match status" value="1"/>
</dbReference>
<dbReference type="InterPro" id="IPR002376">
    <property type="entry name" value="Formyl_transf_N"/>
</dbReference>
<comment type="function">
    <text evidence="6">Catalyzes the transfer of a formyl group from 10-formyltetrahydrofolate to 5-phospho-ribosyl-glycinamide (GAR), producing 5-phospho-ribosyl-N-formylglycinamide (FGAR) and tetrahydrofolate.</text>
</comment>
<dbReference type="InterPro" id="IPR004607">
    <property type="entry name" value="GART"/>
</dbReference>
<reference evidence="8 9" key="1">
    <citation type="journal article" date="2013" name="PLoS ONE">
        <title>Bacterial endosymbiosis in a chordate host: long-term co-evolution and conservation of secondary metabolism.</title>
        <authorList>
            <person name="Kwan J.C."/>
            <person name="Schmidt E.W."/>
        </authorList>
    </citation>
    <scope>NUCLEOTIDE SEQUENCE [LARGE SCALE GENOMIC DNA]</scope>
    <source>
        <strain evidence="9">L6</strain>
    </source>
</reference>
<evidence type="ECO:0000256" key="6">
    <source>
        <dbReference type="HAMAP-Rule" id="MF_01930"/>
    </source>
</evidence>
<dbReference type="GO" id="GO:0006189">
    <property type="term" value="P:'de novo' IMP biosynthetic process"/>
    <property type="evidence" value="ECO:0007669"/>
    <property type="project" value="UniProtKB-UniRule"/>
</dbReference>
<evidence type="ECO:0000256" key="4">
    <source>
        <dbReference type="ARBA" id="ARBA00038440"/>
    </source>
</evidence>
<sequence length="200" mass="22711">MFKIAILISGRGSNMESIIRRFHVDAYGLGIRVVCVISDVINAPGIRKARNYGVPSFVMPDIPSYTRLQNRFFFERRVTDILTSYGVRLVCLAGFMRILSKFFINLWNGRIINIHPSLLPAFKGLYAQKQALRSGAKITGCTVHYVDDKIDHGEIVAQRVVPIFPCDTLRSLANRINREELRLYPAVIEKIAKAMDTFSF</sequence>